<accession>A0AAD7BA75</accession>
<dbReference type="PANTHER" id="PTHR43806">
    <property type="entry name" value="PEPTIDASE S8"/>
    <property type="match status" value="1"/>
</dbReference>
<dbReference type="GO" id="GO:0005615">
    <property type="term" value="C:extracellular space"/>
    <property type="evidence" value="ECO:0007669"/>
    <property type="project" value="TreeGrafter"/>
</dbReference>
<gene>
    <name evidence="8" type="ORF">FB45DRAFT_936227</name>
</gene>
<dbReference type="EMBL" id="JARKIF010000025">
    <property type="protein sequence ID" value="KAJ7614855.1"/>
    <property type="molecule type" value="Genomic_DNA"/>
</dbReference>
<keyword evidence="2 5" id="KW-0645">Protease</keyword>
<keyword evidence="3 5" id="KW-0378">Hydrolase</keyword>
<organism evidence="8 9">
    <name type="scientific">Roridomyces roridus</name>
    <dbReference type="NCBI Taxonomy" id="1738132"/>
    <lineage>
        <taxon>Eukaryota</taxon>
        <taxon>Fungi</taxon>
        <taxon>Dikarya</taxon>
        <taxon>Basidiomycota</taxon>
        <taxon>Agaricomycotina</taxon>
        <taxon>Agaricomycetes</taxon>
        <taxon>Agaricomycetidae</taxon>
        <taxon>Agaricales</taxon>
        <taxon>Marasmiineae</taxon>
        <taxon>Mycenaceae</taxon>
        <taxon>Roridomyces</taxon>
    </lineage>
</organism>
<comment type="similarity">
    <text evidence="1 5 6">Belongs to the peptidase S8 family.</text>
</comment>
<keyword evidence="9" id="KW-1185">Reference proteome</keyword>
<feature type="active site" description="Charge relay system" evidence="5">
    <location>
        <position position="127"/>
    </location>
</feature>
<dbReference type="InterPro" id="IPR015500">
    <property type="entry name" value="Peptidase_S8_subtilisin-rel"/>
</dbReference>
<dbReference type="InterPro" id="IPR036852">
    <property type="entry name" value="Peptidase_S8/S53_dom_sf"/>
</dbReference>
<dbReference type="Proteomes" id="UP001221142">
    <property type="component" value="Unassembled WGS sequence"/>
</dbReference>
<feature type="active site" description="Charge relay system" evidence="5">
    <location>
        <position position="158"/>
    </location>
</feature>
<evidence type="ECO:0000313" key="8">
    <source>
        <dbReference type="EMBL" id="KAJ7614855.1"/>
    </source>
</evidence>
<dbReference type="AlphaFoldDB" id="A0AAD7BA75"/>
<evidence type="ECO:0000256" key="2">
    <source>
        <dbReference type="ARBA" id="ARBA00022670"/>
    </source>
</evidence>
<evidence type="ECO:0000256" key="3">
    <source>
        <dbReference type="ARBA" id="ARBA00022801"/>
    </source>
</evidence>
<feature type="domain" description="Peptidase S8/S53" evidence="7">
    <location>
        <begin position="118"/>
        <end position="329"/>
    </location>
</feature>
<dbReference type="InterPro" id="IPR034193">
    <property type="entry name" value="PCSK9_ProteinaseK-like"/>
</dbReference>
<dbReference type="PROSITE" id="PS00137">
    <property type="entry name" value="SUBTILASE_HIS"/>
    <property type="match status" value="1"/>
</dbReference>
<dbReference type="PANTHER" id="PTHR43806:SF58">
    <property type="entry name" value="ALKALINE PROTEASE 1-RELATED"/>
    <property type="match status" value="1"/>
</dbReference>
<comment type="caution">
    <text evidence="8">The sequence shown here is derived from an EMBL/GenBank/DDBJ whole genome shotgun (WGS) entry which is preliminary data.</text>
</comment>
<evidence type="ECO:0000259" key="7">
    <source>
        <dbReference type="Pfam" id="PF00082"/>
    </source>
</evidence>
<dbReference type="FunFam" id="3.40.50.200:FF:000007">
    <property type="entry name" value="Subtilisin-like serine protease"/>
    <property type="match status" value="1"/>
</dbReference>
<dbReference type="SUPFAM" id="SSF52743">
    <property type="entry name" value="Subtilisin-like"/>
    <property type="match status" value="1"/>
</dbReference>
<dbReference type="InterPro" id="IPR022398">
    <property type="entry name" value="Peptidase_S8_His-AS"/>
</dbReference>
<evidence type="ECO:0000313" key="9">
    <source>
        <dbReference type="Proteomes" id="UP001221142"/>
    </source>
</evidence>
<evidence type="ECO:0000256" key="1">
    <source>
        <dbReference type="ARBA" id="ARBA00011073"/>
    </source>
</evidence>
<dbReference type="InterPro" id="IPR000209">
    <property type="entry name" value="Peptidase_S8/S53_dom"/>
</dbReference>
<evidence type="ECO:0000256" key="4">
    <source>
        <dbReference type="ARBA" id="ARBA00022825"/>
    </source>
</evidence>
<evidence type="ECO:0000256" key="5">
    <source>
        <dbReference type="PROSITE-ProRule" id="PRU01240"/>
    </source>
</evidence>
<name>A0AAD7BA75_9AGAR</name>
<dbReference type="GO" id="GO:0006508">
    <property type="term" value="P:proteolysis"/>
    <property type="evidence" value="ECO:0007669"/>
    <property type="project" value="UniProtKB-KW"/>
</dbReference>
<dbReference type="Gene3D" id="3.40.50.200">
    <property type="entry name" value="Peptidase S8/S53 domain"/>
    <property type="match status" value="1"/>
</dbReference>
<feature type="active site" description="Charge relay system" evidence="5">
    <location>
        <position position="310"/>
    </location>
</feature>
<protein>
    <submittedName>
        <fullName evidence="8">Peptidase S8/S53 domain-containing protein</fullName>
    </submittedName>
</protein>
<proteinExistence type="inferred from homology"/>
<dbReference type="CDD" id="cd04077">
    <property type="entry name" value="Peptidases_S8_PCSK9_ProteinaseK_like"/>
    <property type="match status" value="1"/>
</dbReference>
<dbReference type="InterPro" id="IPR023828">
    <property type="entry name" value="Peptidase_S8_Ser-AS"/>
</dbReference>
<dbReference type="PROSITE" id="PS51892">
    <property type="entry name" value="SUBTILASE"/>
    <property type="match status" value="1"/>
</dbReference>
<evidence type="ECO:0000256" key="6">
    <source>
        <dbReference type="RuleBase" id="RU003355"/>
    </source>
</evidence>
<dbReference type="Pfam" id="PF00082">
    <property type="entry name" value="Peptidase_S8"/>
    <property type="match status" value="1"/>
</dbReference>
<reference evidence="8" key="1">
    <citation type="submission" date="2023-03" db="EMBL/GenBank/DDBJ databases">
        <title>Massive genome expansion in bonnet fungi (Mycena s.s.) driven by repeated elements and novel gene families across ecological guilds.</title>
        <authorList>
            <consortium name="Lawrence Berkeley National Laboratory"/>
            <person name="Harder C.B."/>
            <person name="Miyauchi S."/>
            <person name="Viragh M."/>
            <person name="Kuo A."/>
            <person name="Thoen E."/>
            <person name="Andreopoulos B."/>
            <person name="Lu D."/>
            <person name="Skrede I."/>
            <person name="Drula E."/>
            <person name="Henrissat B."/>
            <person name="Morin E."/>
            <person name="Kohler A."/>
            <person name="Barry K."/>
            <person name="LaButti K."/>
            <person name="Morin E."/>
            <person name="Salamov A."/>
            <person name="Lipzen A."/>
            <person name="Mereny Z."/>
            <person name="Hegedus B."/>
            <person name="Baldrian P."/>
            <person name="Stursova M."/>
            <person name="Weitz H."/>
            <person name="Taylor A."/>
            <person name="Grigoriev I.V."/>
            <person name="Nagy L.G."/>
            <person name="Martin F."/>
            <person name="Kauserud H."/>
        </authorList>
    </citation>
    <scope>NUCLEOTIDE SEQUENCE</scope>
    <source>
        <strain evidence="8">9284</strain>
    </source>
</reference>
<dbReference type="InterPro" id="IPR023827">
    <property type="entry name" value="Peptidase_S8_Asp-AS"/>
</dbReference>
<dbReference type="SUPFAM" id="SSF54897">
    <property type="entry name" value="Protease propeptides/inhibitors"/>
    <property type="match status" value="1"/>
</dbReference>
<dbReference type="InterPro" id="IPR050131">
    <property type="entry name" value="Peptidase_S8_subtilisin-like"/>
</dbReference>
<sequence>MSQLQETQYLIRLHDGIEHEQHFAALRGLTTPPAFTVVDSFDPSFLNAYVAQFDVGHLPTFVNHPDVMDVEEDTEDSVDYVTTESTESWGLSRINHNKAVSSTATTFNYTYENVFETGKNVHIYIMDSGIKLDHEDFGGRAKKAYVYSGGTSGDRKGHGTHVAGIAGGTKYGVAKAATLYEVKVLNDHGRAPKSRSIKAMQWLASNYISPAVANMSFGGGYSKIQNEAVDKLVAAGVHVSVAAGNDKKPASESSPASAKNAITVGATDKSDAMCKFSNYGSAVDVLAPGYKILSCGIASTSATATKSGTSMAAPFVAGIVASLISLHKGHKTYVCKLMKGLVEELSIKGVITGLPDGTPNRLARGCLHSKATLTIKNTYEGFLDIDGCSVAIISYASTLSTSNASHVDFLNNSQGVKYFYSQSDAGTYSVSDLVMVSGQSKIGVFLTNGEGKDGEIDANFSGNTYQTCASTVSIKPFYECAVVDDLGDL</sequence>
<dbReference type="GO" id="GO:0004252">
    <property type="term" value="F:serine-type endopeptidase activity"/>
    <property type="evidence" value="ECO:0007669"/>
    <property type="project" value="UniProtKB-UniRule"/>
</dbReference>
<dbReference type="PRINTS" id="PR00723">
    <property type="entry name" value="SUBTILISIN"/>
</dbReference>
<dbReference type="PROSITE" id="PS00136">
    <property type="entry name" value="SUBTILASE_ASP"/>
    <property type="match status" value="1"/>
</dbReference>
<dbReference type="PROSITE" id="PS00138">
    <property type="entry name" value="SUBTILASE_SER"/>
    <property type="match status" value="1"/>
</dbReference>
<keyword evidence="4 5" id="KW-0720">Serine protease</keyword>